<evidence type="ECO:0000259" key="4">
    <source>
        <dbReference type="PROSITE" id="PS01124"/>
    </source>
</evidence>
<dbReference type="EMBL" id="FNDI01000014">
    <property type="protein sequence ID" value="SDI27437.1"/>
    <property type="molecule type" value="Genomic_DNA"/>
</dbReference>
<feature type="domain" description="HTH araC/xylS-type" evidence="4">
    <location>
        <begin position="186"/>
        <end position="283"/>
    </location>
</feature>
<dbReference type="InterPro" id="IPR009057">
    <property type="entry name" value="Homeodomain-like_sf"/>
</dbReference>
<evidence type="ECO:0000313" key="5">
    <source>
        <dbReference type="EMBL" id="SDI27437.1"/>
    </source>
</evidence>
<dbReference type="PANTHER" id="PTHR46796">
    <property type="entry name" value="HTH-TYPE TRANSCRIPTIONAL ACTIVATOR RHAS-RELATED"/>
    <property type="match status" value="1"/>
</dbReference>
<keyword evidence="6" id="KW-1185">Reference proteome</keyword>
<dbReference type="Proteomes" id="UP000198900">
    <property type="component" value="Unassembled WGS sequence"/>
</dbReference>
<evidence type="ECO:0000256" key="1">
    <source>
        <dbReference type="ARBA" id="ARBA00023015"/>
    </source>
</evidence>
<dbReference type="SMART" id="SM00342">
    <property type="entry name" value="HTH_ARAC"/>
    <property type="match status" value="1"/>
</dbReference>
<dbReference type="SUPFAM" id="SSF51215">
    <property type="entry name" value="Regulatory protein AraC"/>
    <property type="match status" value="1"/>
</dbReference>
<keyword evidence="1" id="KW-0805">Transcription regulation</keyword>
<dbReference type="Pfam" id="PF02311">
    <property type="entry name" value="AraC_binding"/>
    <property type="match status" value="1"/>
</dbReference>
<proteinExistence type="predicted"/>
<accession>A0A7Z7B9F5</accession>
<dbReference type="AlphaFoldDB" id="A0A7Z7B9F5"/>
<dbReference type="GO" id="GO:0003700">
    <property type="term" value="F:DNA-binding transcription factor activity"/>
    <property type="evidence" value="ECO:0007669"/>
    <property type="project" value="InterPro"/>
</dbReference>
<evidence type="ECO:0000313" key="6">
    <source>
        <dbReference type="Proteomes" id="UP000198900"/>
    </source>
</evidence>
<sequence>MKRTMPHPAHNAQPATREHTQYGYVDGAGIEVLHARFEHHRFATHAHDTWAIGAVLRGAKDSMTNSRQPSIVNAGEVYAIPPHVAHAGMSIGDHGCEYVMLYVPDAEWQLQCEIHGVSPHAFSQPVKMRRAMAPFVQFAALSMQSLHMSSTWPDEWALLCEAVLGSMNDRDASAQSSSIVADKRLRDARAYLQAFSSRNVSLDELAREASLSASELCRRFTAAFGLSPHRYQLVLRLKTAKHLLLDGVTPSAAAAATGFADQSHLGRHFKSVFGVTPGAVARRNSARTF</sequence>
<dbReference type="PROSITE" id="PS01124">
    <property type="entry name" value="HTH_ARAC_FAMILY_2"/>
    <property type="match status" value="1"/>
</dbReference>
<keyword evidence="3" id="KW-0804">Transcription</keyword>
<gene>
    <name evidence="5" type="ORF">SAMN04487926_114127</name>
</gene>
<reference evidence="5" key="1">
    <citation type="submission" date="2016-10" db="EMBL/GenBank/DDBJ databases">
        <authorList>
            <person name="Varghese N."/>
            <person name="Submissions S."/>
        </authorList>
    </citation>
    <scope>NUCLEOTIDE SEQUENCE [LARGE SCALE GENOMIC DNA]</scope>
    <source>
        <strain evidence="5">YR281</strain>
    </source>
</reference>
<dbReference type="Pfam" id="PF12833">
    <property type="entry name" value="HTH_18"/>
    <property type="match status" value="1"/>
</dbReference>
<dbReference type="Gene3D" id="1.10.10.60">
    <property type="entry name" value="Homeodomain-like"/>
    <property type="match status" value="1"/>
</dbReference>
<dbReference type="InterPro" id="IPR014710">
    <property type="entry name" value="RmlC-like_jellyroll"/>
</dbReference>
<keyword evidence="2 5" id="KW-0238">DNA-binding</keyword>
<dbReference type="InterPro" id="IPR018060">
    <property type="entry name" value="HTH_AraC"/>
</dbReference>
<organism evidence="5 6">
    <name type="scientific">Paraburkholderia steynii</name>
    <dbReference type="NCBI Taxonomy" id="1245441"/>
    <lineage>
        <taxon>Bacteria</taxon>
        <taxon>Pseudomonadati</taxon>
        <taxon>Pseudomonadota</taxon>
        <taxon>Betaproteobacteria</taxon>
        <taxon>Burkholderiales</taxon>
        <taxon>Burkholderiaceae</taxon>
        <taxon>Paraburkholderia</taxon>
    </lineage>
</organism>
<evidence type="ECO:0000256" key="3">
    <source>
        <dbReference type="ARBA" id="ARBA00023163"/>
    </source>
</evidence>
<dbReference type="InterPro" id="IPR050204">
    <property type="entry name" value="AraC_XylS_family_regulators"/>
</dbReference>
<dbReference type="GO" id="GO:0043565">
    <property type="term" value="F:sequence-specific DNA binding"/>
    <property type="evidence" value="ECO:0007669"/>
    <property type="project" value="InterPro"/>
</dbReference>
<dbReference type="InterPro" id="IPR003313">
    <property type="entry name" value="AraC-bd"/>
</dbReference>
<dbReference type="InterPro" id="IPR037923">
    <property type="entry name" value="HTH-like"/>
</dbReference>
<name>A0A7Z7B9F5_9BURK</name>
<dbReference type="SUPFAM" id="SSF46689">
    <property type="entry name" value="Homeodomain-like"/>
    <property type="match status" value="2"/>
</dbReference>
<dbReference type="Gene3D" id="2.60.120.10">
    <property type="entry name" value="Jelly Rolls"/>
    <property type="match status" value="1"/>
</dbReference>
<comment type="caution">
    <text evidence="5">The sequence shown here is derived from an EMBL/GenBank/DDBJ whole genome shotgun (WGS) entry which is preliminary data.</text>
</comment>
<protein>
    <submittedName>
        <fullName evidence="5">AraC-type DNA-binding protein</fullName>
    </submittedName>
</protein>
<evidence type="ECO:0000256" key="2">
    <source>
        <dbReference type="ARBA" id="ARBA00023125"/>
    </source>
</evidence>